<dbReference type="SUPFAM" id="SSF57701">
    <property type="entry name" value="Zn2/Cys6 DNA-binding domain"/>
    <property type="match status" value="1"/>
</dbReference>
<dbReference type="PROSITE" id="PS50048">
    <property type="entry name" value="ZN2_CY6_FUNGAL_2"/>
    <property type="match status" value="1"/>
</dbReference>
<keyword evidence="6" id="KW-1185">Reference proteome</keyword>
<protein>
    <recommendedName>
        <fullName evidence="4">Zn(2)-C6 fungal-type domain-containing protein</fullName>
    </recommendedName>
</protein>
<dbReference type="Pfam" id="PF16846">
    <property type="entry name" value="Cep3"/>
    <property type="match status" value="1"/>
</dbReference>
<dbReference type="InterPro" id="IPR001138">
    <property type="entry name" value="Zn2Cys6_DnaBD"/>
</dbReference>
<dbReference type="Proteomes" id="UP001497600">
    <property type="component" value="Chromosome D"/>
</dbReference>
<evidence type="ECO:0000256" key="3">
    <source>
        <dbReference type="SAM" id="Coils"/>
    </source>
</evidence>
<accession>A0ABP0EBS8</accession>
<proteinExistence type="predicted"/>
<keyword evidence="2" id="KW-0539">Nucleus</keyword>
<sequence length="600" mass="70025">MGDNNLIRRSQRPPKSCFQCSKRRVKCNKEIPCDTCIRRGKPDLCYRERVMVGGEVLNKEEHELERLQIENKLLRERAKNLELAFDRSKFAEQNQAVVKKNIDLYSNSIHVATHYFDTRNIKGFIAFDKKSYIKLSTVITRDVSTKLVNFHLEKLLFFHLSIQSETFQQEHSDFWNDASNPKHITLEIDRTLDEYLWCAIWYAVLSGSFFTLDEQLEKDLGMNEEEAFELARLASTASLECLHRGQFLRYPNIRSVQAFCILALCFHGFSGVHLQNTLLSAIIYVAKVLNLHCLVPEKMTVLDYELGSRMWWVLVIIDWLEVYNRDSLLSPSDFTTKMPRDIAEVNLLHSYAVVTDEVVEITYNKFLVDHAYVRRHLYYDTKIDVSDLSISGLKLARHEIYTLKNKSLDRYKEKCFAKFLLKIKFTHEIMEINRMLLSYIPEKEWLQSERFECLTSAMSILVDITDSTIPSYYRKYWLPLEHSVSACVYLLLDIIIIRPLSPEDTRMELLTRTLPILKSLQSTHLSASSGLLIIEPLFHSALHPTNSKFEPTQINNLLENLNALPKIHMNEPGLKSNIHLNSILEDKEWKEFLKLAHSFE</sequence>
<dbReference type="PANTHER" id="PTHR31001:SF90">
    <property type="entry name" value="CENTROMERE DNA-BINDING PROTEIN COMPLEX CBF3 SUBUNIT B"/>
    <property type="match status" value="1"/>
</dbReference>
<gene>
    <name evidence="5" type="ORF">CAAN4_D15060</name>
</gene>
<dbReference type="CDD" id="cd12148">
    <property type="entry name" value="fungal_TF_MHR"/>
    <property type="match status" value="1"/>
</dbReference>
<comment type="subcellular location">
    <subcellularLocation>
        <location evidence="1">Nucleus</location>
    </subcellularLocation>
</comment>
<keyword evidence="3" id="KW-0175">Coiled coil</keyword>
<feature type="domain" description="Zn(2)-C6 fungal-type" evidence="4">
    <location>
        <begin position="16"/>
        <end position="45"/>
    </location>
</feature>
<organism evidence="5 6">
    <name type="scientific">[Candida] anglica</name>
    <dbReference type="NCBI Taxonomy" id="148631"/>
    <lineage>
        <taxon>Eukaryota</taxon>
        <taxon>Fungi</taxon>
        <taxon>Dikarya</taxon>
        <taxon>Ascomycota</taxon>
        <taxon>Saccharomycotina</taxon>
        <taxon>Pichiomycetes</taxon>
        <taxon>Debaryomycetaceae</taxon>
        <taxon>Kurtzmaniella</taxon>
    </lineage>
</organism>
<reference evidence="5 6" key="1">
    <citation type="submission" date="2024-01" db="EMBL/GenBank/DDBJ databases">
        <authorList>
            <consortium name="Genoscope - CEA"/>
            <person name="William W."/>
        </authorList>
    </citation>
    <scope>NUCLEOTIDE SEQUENCE [LARGE SCALE GENOMIC DNA]</scope>
    <source>
        <strain evidence="5 6">29B2s-10</strain>
    </source>
</reference>
<evidence type="ECO:0000313" key="6">
    <source>
        <dbReference type="Proteomes" id="UP001497600"/>
    </source>
</evidence>
<dbReference type="InterPro" id="IPR031760">
    <property type="entry name" value="Cep3_C"/>
</dbReference>
<evidence type="ECO:0000256" key="1">
    <source>
        <dbReference type="ARBA" id="ARBA00004123"/>
    </source>
</evidence>
<name>A0ABP0EBS8_9ASCO</name>
<dbReference type="CDD" id="cd00067">
    <property type="entry name" value="GAL4"/>
    <property type="match status" value="1"/>
</dbReference>
<feature type="coiled-coil region" evidence="3">
    <location>
        <begin position="57"/>
        <end position="84"/>
    </location>
</feature>
<dbReference type="EMBL" id="OZ004256">
    <property type="protein sequence ID" value="CAK7905651.1"/>
    <property type="molecule type" value="Genomic_DNA"/>
</dbReference>
<evidence type="ECO:0000256" key="2">
    <source>
        <dbReference type="ARBA" id="ARBA00023242"/>
    </source>
</evidence>
<dbReference type="InterPro" id="IPR036864">
    <property type="entry name" value="Zn2-C6_fun-type_DNA-bd_sf"/>
</dbReference>
<dbReference type="PROSITE" id="PS00463">
    <property type="entry name" value="ZN2_CY6_FUNGAL_1"/>
    <property type="match status" value="1"/>
</dbReference>
<dbReference type="InterPro" id="IPR050613">
    <property type="entry name" value="Sec_Metabolite_Reg"/>
</dbReference>
<evidence type="ECO:0000259" key="4">
    <source>
        <dbReference type="PROSITE" id="PS50048"/>
    </source>
</evidence>
<dbReference type="PANTHER" id="PTHR31001">
    <property type="entry name" value="UNCHARACTERIZED TRANSCRIPTIONAL REGULATORY PROTEIN"/>
    <property type="match status" value="1"/>
</dbReference>
<evidence type="ECO:0000313" key="5">
    <source>
        <dbReference type="EMBL" id="CAK7905651.1"/>
    </source>
</evidence>